<evidence type="ECO:0000313" key="6">
    <source>
        <dbReference type="EMBL" id="MFD2141618.1"/>
    </source>
</evidence>
<dbReference type="PANTHER" id="PTHR43078:SF6">
    <property type="entry name" value="UDP-GLUCURONIC ACID DECARBOXYLASE 1"/>
    <property type="match status" value="1"/>
</dbReference>
<evidence type="ECO:0000259" key="5">
    <source>
        <dbReference type="Pfam" id="PF01370"/>
    </source>
</evidence>
<evidence type="ECO:0000256" key="4">
    <source>
        <dbReference type="ARBA" id="ARBA00023239"/>
    </source>
</evidence>
<dbReference type="EMBL" id="JBHUHD010000001">
    <property type="protein sequence ID" value="MFD2141618.1"/>
    <property type="molecule type" value="Genomic_DNA"/>
</dbReference>
<dbReference type="PANTHER" id="PTHR43078">
    <property type="entry name" value="UDP-GLUCURONIC ACID DECARBOXYLASE-RELATED"/>
    <property type="match status" value="1"/>
</dbReference>
<comment type="cofactor">
    <cofactor evidence="1">
        <name>NAD(+)</name>
        <dbReference type="ChEBI" id="CHEBI:57540"/>
    </cofactor>
</comment>
<dbReference type="RefSeq" id="WP_246548787.1">
    <property type="nucleotide sequence ID" value="NZ_JAHBGB010000027.1"/>
</dbReference>
<evidence type="ECO:0000256" key="1">
    <source>
        <dbReference type="ARBA" id="ARBA00001911"/>
    </source>
</evidence>
<dbReference type="InterPro" id="IPR036291">
    <property type="entry name" value="NAD(P)-bd_dom_sf"/>
</dbReference>
<proteinExistence type="predicted"/>
<evidence type="ECO:0000256" key="2">
    <source>
        <dbReference type="ARBA" id="ARBA00022793"/>
    </source>
</evidence>
<comment type="caution">
    <text evidence="6">The sequence shown here is derived from an EMBL/GenBank/DDBJ whole genome shotgun (WGS) entry which is preliminary data.</text>
</comment>
<protein>
    <submittedName>
        <fullName evidence="6">NAD-dependent epimerase/dehydratase family protein</fullName>
    </submittedName>
</protein>
<evidence type="ECO:0000256" key="3">
    <source>
        <dbReference type="ARBA" id="ARBA00023027"/>
    </source>
</evidence>
<sequence>MTHVRMARDAASRRRPRILVTGGAGFLGSHLCDRLIGRGAQVVCLDNFSTGRRQNIEPLIGHPRFSLLVHDVVDPLPASLDVDEIYNLACPASPPAYAAAPIRTTLTSVLGALNLLALATARNARILQASTSEVYGDPEVSPQPESYRGHVDPTGPRACYDEGKRCAESLFFDHARMLGTRIRIARIFNTYGPRMSIDDGRVTSNLIVQALSGADMTVYGDGTQTRSFCYVDETVEALIRLMAAPGDVEGPVNIGNPDERTINDFAAIVRRMAGSRSRIVYRPLPVHDPRRRCPDIAAAVRLLDWIPNVGLEAGLARTIAHFRTELGRVPAEREAVA</sequence>
<evidence type="ECO:0000313" key="7">
    <source>
        <dbReference type="Proteomes" id="UP001597299"/>
    </source>
</evidence>
<dbReference type="InterPro" id="IPR001509">
    <property type="entry name" value="Epimerase_deHydtase"/>
</dbReference>
<gene>
    <name evidence="6" type="ORF">ACFSNC_14495</name>
</gene>
<reference evidence="7" key="1">
    <citation type="journal article" date="2019" name="Int. J. Syst. Evol. Microbiol.">
        <title>The Global Catalogue of Microorganisms (GCM) 10K type strain sequencing project: providing services to taxonomists for standard genome sequencing and annotation.</title>
        <authorList>
            <consortium name="The Broad Institute Genomics Platform"/>
            <consortium name="The Broad Institute Genome Sequencing Center for Infectious Disease"/>
            <person name="Wu L."/>
            <person name="Ma J."/>
        </authorList>
    </citation>
    <scope>NUCLEOTIDE SEQUENCE [LARGE SCALE GENOMIC DNA]</scope>
    <source>
        <strain evidence="7">CCM 7435</strain>
    </source>
</reference>
<keyword evidence="7" id="KW-1185">Reference proteome</keyword>
<dbReference type="Proteomes" id="UP001597299">
    <property type="component" value="Unassembled WGS sequence"/>
</dbReference>
<dbReference type="SUPFAM" id="SSF51735">
    <property type="entry name" value="NAD(P)-binding Rossmann-fold domains"/>
    <property type="match status" value="1"/>
</dbReference>
<dbReference type="InterPro" id="IPR044516">
    <property type="entry name" value="UXS-like"/>
</dbReference>
<keyword evidence="2" id="KW-0210">Decarboxylase</keyword>
<keyword evidence="3" id="KW-0520">NAD</keyword>
<keyword evidence="4" id="KW-0456">Lyase</keyword>
<organism evidence="6 7">
    <name type="scientific">Ancylobacter oerskovii</name>
    <dbReference type="NCBI Taxonomy" id="459519"/>
    <lineage>
        <taxon>Bacteria</taxon>
        <taxon>Pseudomonadati</taxon>
        <taxon>Pseudomonadota</taxon>
        <taxon>Alphaproteobacteria</taxon>
        <taxon>Hyphomicrobiales</taxon>
        <taxon>Xanthobacteraceae</taxon>
        <taxon>Ancylobacter</taxon>
    </lineage>
</organism>
<dbReference type="Pfam" id="PF01370">
    <property type="entry name" value="Epimerase"/>
    <property type="match status" value="1"/>
</dbReference>
<feature type="domain" description="NAD-dependent epimerase/dehydratase" evidence="5">
    <location>
        <begin position="18"/>
        <end position="255"/>
    </location>
</feature>
<name>A0ABW4Z058_9HYPH</name>
<dbReference type="Gene3D" id="3.40.50.720">
    <property type="entry name" value="NAD(P)-binding Rossmann-like Domain"/>
    <property type="match status" value="1"/>
</dbReference>
<accession>A0ABW4Z058</accession>